<protein>
    <submittedName>
        <fullName evidence="2">Uncharacterized protein</fullName>
    </submittedName>
</protein>
<feature type="transmembrane region" description="Helical" evidence="1">
    <location>
        <begin position="103"/>
        <end position="125"/>
    </location>
</feature>
<comment type="caution">
    <text evidence="2">The sequence shown here is derived from an EMBL/GenBank/DDBJ whole genome shotgun (WGS) entry which is preliminary data.</text>
</comment>
<feature type="transmembrane region" description="Helical" evidence="1">
    <location>
        <begin position="489"/>
        <end position="508"/>
    </location>
</feature>
<proteinExistence type="predicted"/>
<keyword evidence="1" id="KW-0812">Transmembrane</keyword>
<feature type="transmembrane region" description="Helical" evidence="1">
    <location>
        <begin position="265"/>
        <end position="286"/>
    </location>
</feature>
<evidence type="ECO:0000313" key="2">
    <source>
        <dbReference type="EMBL" id="MCZ8512620.1"/>
    </source>
</evidence>
<dbReference type="EMBL" id="JAQAGZ010000005">
    <property type="protein sequence ID" value="MCZ8512620.1"/>
    <property type="molecule type" value="Genomic_DNA"/>
</dbReference>
<feature type="transmembrane region" description="Helical" evidence="1">
    <location>
        <begin position="306"/>
        <end position="326"/>
    </location>
</feature>
<dbReference type="Proteomes" id="UP001527882">
    <property type="component" value="Unassembled WGS sequence"/>
</dbReference>
<sequence length="551" mass="63213">MSKADYSPAVAYLEEQPASAFEQLVEAVLERRRQPEDRYEIAAILESLGWNDERAEAAFGVEDVFALADEIWDTVSQRFVSTPFELQEKLGGIRLIMEVIRSFLRGLIFALPMAISVFAMLTLRFSLWSYERLSIDFATSIAIGTILSFLTVGGFTQAIARRGFFYLSQHYYYMSRKITFYFIRVGFLACACVSVVIYLADVIFNLYPSSMFWIIVLYYFFLNSIWLSVTVMYLLRKELTFTGLIACGIAIVYLLFKIVDMPIIQAQLIAVSLVSIAGMGLAYYFFRQAEKKEEKGIAPKLTRLSVMVYGVMPYFIYGFLYFAFLYTDRVMAWSTDHAWDPDQQYMPYFLWFRGPYELGLDFALLVLMIPLGISEVVVSKMMRDLETSQKSFLGFDTQRMNDLYRSMYLKMLGVISIASLISALLVYWALIYFDDKYMIYYGKHLIADDGSHASWITWFVFYISLAAYAILSIGLMNAVILFSLSQPQFVNRALVPALAVNVLTGFLLTRWVDYSWAVIGLLLGSVMFAVLSTQNLLKVLKKLDYYLYATS</sequence>
<dbReference type="RefSeq" id="WP_269881066.1">
    <property type="nucleotide sequence ID" value="NZ_JAQAGZ010000005.1"/>
</dbReference>
<keyword evidence="1" id="KW-1133">Transmembrane helix</keyword>
<feature type="transmembrane region" description="Helical" evidence="1">
    <location>
        <begin position="137"/>
        <end position="160"/>
    </location>
</feature>
<evidence type="ECO:0000313" key="3">
    <source>
        <dbReference type="Proteomes" id="UP001527882"/>
    </source>
</evidence>
<name>A0ABT4Q7D2_9BACL</name>
<keyword evidence="3" id="KW-1185">Reference proteome</keyword>
<feature type="transmembrane region" description="Helical" evidence="1">
    <location>
        <begin position="453"/>
        <end position="482"/>
    </location>
</feature>
<feature type="transmembrane region" description="Helical" evidence="1">
    <location>
        <begin position="358"/>
        <end position="378"/>
    </location>
</feature>
<feature type="transmembrane region" description="Helical" evidence="1">
    <location>
        <begin position="408"/>
        <end position="433"/>
    </location>
</feature>
<evidence type="ECO:0000256" key="1">
    <source>
        <dbReference type="SAM" id="Phobius"/>
    </source>
</evidence>
<organism evidence="2 3">
    <name type="scientific">Paenibacillus gyeongsangnamensis</name>
    <dbReference type="NCBI Taxonomy" id="3388067"/>
    <lineage>
        <taxon>Bacteria</taxon>
        <taxon>Bacillati</taxon>
        <taxon>Bacillota</taxon>
        <taxon>Bacilli</taxon>
        <taxon>Bacillales</taxon>
        <taxon>Paenibacillaceae</taxon>
        <taxon>Paenibacillus</taxon>
    </lineage>
</organism>
<feature type="transmembrane region" description="Helical" evidence="1">
    <location>
        <begin position="181"/>
        <end position="200"/>
    </location>
</feature>
<reference evidence="2 3" key="1">
    <citation type="submission" date="2022-12" db="EMBL/GenBank/DDBJ databases">
        <title>Draft genome sequence of Paenibacillus sp. dW9.</title>
        <authorList>
            <person name="Choi E.-W."/>
            <person name="Kim D.-U."/>
        </authorList>
    </citation>
    <scope>NUCLEOTIDE SEQUENCE [LARGE SCALE GENOMIC DNA]</scope>
    <source>
        <strain evidence="3">dW9</strain>
    </source>
</reference>
<keyword evidence="1" id="KW-0472">Membrane</keyword>
<feature type="transmembrane region" description="Helical" evidence="1">
    <location>
        <begin position="212"/>
        <end position="234"/>
    </location>
</feature>
<accession>A0ABT4Q7D2</accession>
<feature type="transmembrane region" description="Helical" evidence="1">
    <location>
        <begin position="514"/>
        <end position="533"/>
    </location>
</feature>
<feature type="transmembrane region" description="Helical" evidence="1">
    <location>
        <begin position="241"/>
        <end position="259"/>
    </location>
</feature>
<gene>
    <name evidence="2" type="ORF">O9H85_09380</name>
</gene>